<evidence type="ECO:0000256" key="6">
    <source>
        <dbReference type="SAM" id="MobiDB-lite"/>
    </source>
</evidence>
<dbReference type="PANTHER" id="PTHR22603">
    <property type="entry name" value="CHOLINE/ETHANOALAMINE KINASE"/>
    <property type="match status" value="1"/>
</dbReference>
<evidence type="ECO:0000313" key="7">
    <source>
        <dbReference type="Ensembl" id="ENSAPLP00020016852.1"/>
    </source>
</evidence>
<accession>A0A8B9T7C1</accession>
<evidence type="ECO:0000256" key="1">
    <source>
        <dbReference type="ARBA" id="ARBA00023209"/>
    </source>
</evidence>
<dbReference type="Ensembl" id="ENSAPLT00020018201.1">
    <property type="protein sequence ID" value="ENSAPLP00020016852.1"/>
    <property type="gene ID" value="ENSAPLG00020012108.1"/>
</dbReference>
<dbReference type="GO" id="GO:0004305">
    <property type="term" value="F:ethanolamine kinase activity"/>
    <property type="evidence" value="ECO:0007669"/>
    <property type="project" value="UniProtKB-EC"/>
</dbReference>
<evidence type="ECO:0000256" key="5">
    <source>
        <dbReference type="ARBA" id="ARBA00038874"/>
    </source>
</evidence>
<dbReference type="Pfam" id="PF01633">
    <property type="entry name" value="Choline_kinase"/>
    <property type="match status" value="1"/>
</dbReference>
<name>A0A8B9T7C1_ANAPL</name>
<reference evidence="7" key="1">
    <citation type="submission" date="2019-08" db="EMBL/GenBank/DDBJ databases">
        <title>Three high-quality genomes provides insights into domestication of ducks.</title>
        <authorList>
            <person name="Hou Z.C."/>
            <person name="Zhu F."/>
            <person name="Yin Z.T."/>
            <person name="Zhang F."/>
        </authorList>
    </citation>
    <scope>NUCLEOTIDE SEQUENCE [LARGE SCALE GENOMIC DNA]</scope>
</reference>
<keyword evidence="1" id="KW-0443">Lipid metabolism</keyword>
<protein>
    <recommendedName>
        <fullName evidence="5">ethanolamine kinase</fullName>
        <ecNumber evidence="5">2.7.1.82</ecNumber>
    </recommendedName>
</protein>
<evidence type="ECO:0000256" key="4">
    <source>
        <dbReference type="ARBA" id="ARBA00038211"/>
    </source>
</evidence>
<dbReference type="Proteomes" id="UP000694400">
    <property type="component" value="Chromosome 1"/>
</dbReference>
<dbReference type="Gene3D" id="3.90.1200.10">
    <property type="match status" value="1"/>
</dbReference>
<feature type="region of interest" description="Disordered" evidence="6">
    <location>
        <begin position="363"/>
        <end position="392"/>
    </location>
</feature>
<dbReference type="GO" id="GO:0006646">
    <property type="term" value="P:phosphatidylethanolamine biosynthetic process"/>
    <property type="evidence" value="ECO:0007669"/>
    <property type="project" value="TreeGrafter"/>
</dbReference>
<dbReference type="EC" id="2.7.1.82" evidence="5"/>
<organism evidence="7 8">
    <name type="scientific">Anas platyrhynchos</name>
    <name type="common">Mallard</name>
    <name type="synonym">Anas boschas</name>
    <dbReference type="NCBI Taxonomy" id="8839"/>
    <lineage>
        <taxon>Eukaryota</taxon>
        <taxon>Metazoa</taxon>
        <taxon>Chordata</taxon>
        <taxon>Craniata</taxon>
        <taxon>Vertebrata</taxon>
        <taxon>Euteleostomi</taxon>
        <taxon>Archelosauria</taxon>
        <taxon>Archosauria</taxon>
        <taxon>Dinosauria</taxon>
        <taxon>Saurischia</taxon>
        <taxon>Theropoda</taxon>
        <taxon>Coelurosauria</taxon>
        <taxon>Aves</taxon>
        <taxon>Neognathae</taxon>
        <taxon>Galloanserae</taxon>
        <taxon>Anseriformes</taxon>
        <taxon>Anatidae</taxon>
        <taxon>Anatinae</taxon>
        <taxon>Anas</taxon>
    </lineage>
</organism>
<evidence type="ECO:0000256" key="3">
    <source>
        <dbReference type="ARBA" id="ARBA00037883"/>
    </source>
</evidence>
<dbReference type="PANTHER" id="PTHR22603:SF93">
    <property type="entry name" value="RE24176P"/>
    <property type="match status" value="1"/>
</dbReference>
<dbReference type="AlphaFoldDB" id="A0A8B9T7C1"/>
<sequence>MGGEGRGEAAMAAMAAGSGDGAGTGTGTGSGAGAVPAATRLRAYAWCREFLAGSWKLIGPDEFVIGPVSGGLSNLLFKCALPEHILSVGDEPRQVLLRVYGAILQGVDSLVLESCDVRHPGRARAGAAALRRLPPGAAGAVHPEPPAADRGPAGPRHLQGDRGEDVALPRHGDALQQGAQVALRDHGVVPEADFGAHLLRGGAAEEAEPAEVLQPAAGDEEPQGAAGGHPLAGGLLPQRRAGGGFDIGNHFCEWVYNYTHGSWPYYKASLENYPSRQQQLHFIRHYLSEDSGRRGDTTHEEQARIEEEMLTGDQPVRFGLALLLGPLVHPAGEDLHHRVRVPGLCPEPLRGLFPAQGAVLLRPNGSPALPAPPPSPPTTAVGPQMLPPSHGGCRRRPWGWSLPWLPPRGRGRGMGTGLRRGSGVSCGAAWV</sequence>
<evidence type="ECO:0000313" key="8">
    <source>
        <dbReference type="Proteomes" id="UP000694400"/>
    </source>
</evidence>
<feature type="region of interest" description="Disordered" evidence="6">
    <location>
        <begin position="135"/>
        <end position="166"/>
    </location>
</feature>
<proteinExistence type="inferred from homology"/>
<dbReference type="GO" id="GO:0004103">
    <property type="term" value="F:choline kinase activity"/>
    <property type="evidence" value="ECO:0007669"/>
    <property type="project" value="TreeGrafter"/>
</dbReference>
<keyword evidence="1" id="KW-0594">Phospholipid biosynthesis</keyword>
<keyword evidence="1" id="KW-0444">Lipid biosynthesis</keyword>
<evidence type="ECO:0000256" key="2">
    <source>
        <dbReference type="ARBA" id="ARBA00023264"/>
    </source>
</evidence>
<reference evidence="7" key="2">
    <citation type="submission" date="2025-08" db="UniProtKB">
        <authorList>
            <consortium name="Ensembl"/>
        </authorList>
    </citation>
    <scope>IDENTIFICATION</scope>
</reference>
<dbReference type="InterPro" id="IPR011009">
    <property type="entry name" value="Kinase-like_dom_sf"/>
</dbReference>
<dbReference type="GO" id="GO:0005737">
    <property type="term" value="C:cytoplasm"/>
    <property type="evidence" value="ECO:0007669"/>
    <property type="project" value="TreeGrafter"/>
</dbReference>
<dbReference type="Gene3D" id="3.30.200.20">
    <property type="entry name" value="Phosphorylase Kinase, domain 1"/>
    <property type="match status" value="1"/>
</dbReference>
<comment type="pathway">
    <text evidence="3">Phospholipid metabolism; phosphatidylethanolamine biosynthesis; phosphatidylethanolamine from ethanolamine: step 1/3.</text>
</comment>
<dbReference type="SUPFAM" id="SSF56112">
    <property type="entry name" value="Protein kinase-like (PK-like)"/>
    <property type="match status" value="2"/>
</dbReference>
<comment type="similarity">
    <text evidence="4">Belongs to the choline/ethanolamine kinase family.</text>
</comment>
<reference evidence="7" key="3">
    <citation type="submission" date="2025-09" db="UniProtKB">
        <authorList>
            <consortium name="Ensembl"/>
        </authorList>
    </citation>
    <scope>IDENTIFICATION</scope>
</reference>
<keyword evidence="2" id="KW-1208">Phospholipid metabolism</keyword>